<name>S2J589_MUCC1</name>
<feature type="chain" id="PRO_5004508883" description="Choice-of-anchor A domain-containing protein" evidence="2">
    <location>
        <begin position="20"/>
        <end position="668"/>
    </location>
</feature>
<feature type="signal peptide" evidence="2">
    <location>
        <begin position="1"/>
        <end position="19"/>
    </location>
</feature>
<feature type="region of interest" description="Disordered" evidence="1">
    <location>
        <begin position="39"/>
        <end position="60"/>
    </location>
</feature>
<evidence type="ECO:0000256" key="2">
    <source>
        <dbReference type="SAM" id="SignalP"/>
    </source>
</evidence>
<feature type="compositionally biased region" description="Acidic residues" evidence="1">
    <location>
        <begin position="634"/>
        <end position="668"/>
    </location>
</feature>
<dbReference type="InParanoid" id="S2J589"/>
<keyword evidence="5" id="KW-1185">Reference proteome</keyword>
<sequence>MKFLILVVITALLAQVTIAWDVRNSDYWWWKKKSTSGKHHKHHKHHRHHHHRTETCVPNPTTTTSLVGAEPSAIPVDIDPFYPYNIGGKLNQPGASCSNTLTSRVFARFTGVFFGNFITSEAQDIFGPLAVGGDFSGHAYTVNTRHGENCADITNSFEGYGLIVGKEGLNAKYSDIHVNGAVFLPDGSNARNAEELDSTCSVYNDRGTGLMNFTQVQLNAIAASQQFSLLPPTLHLSSDGTLTRLDVNRIGYDVITFGSCSTCSYGTNFSSPDALYYGQGNWNGPMGMSWPSRLIINIAVLADTTMTVVGNQPSLGMNVCNTVLNFYPSDNVGSYKSGSFVLDRSTGGQLGGFMLLPEGDIIDENHGEFAGQIVANNYRWRCNGIDIHDYQAIGGSCLTTDVCIPVFLDDNIDNRPNKVDPPSPDHNSDYNPEALCSTTNTESSSTESISIESSSTESSSTESSSTESSSSSSRTGVIFSSSTESTSSSSNESSSTESSSTESSATSSSESSSQSASSSSANDETPTPTYCPPETATECHTHQHHVTTTQYECDQGLIHDEEVLVCPDDGHHHHRKDYYVGDDDDNFEDDVEFGLYDFNRFDEECDIDHGIVNDDNEDEYRYYKYKGKKHHTDDDYDEENDDYDEDDEDDEDDEEDDEEDDKDDKDDN</sequence>
<reference evidence="5" key="1">
    <citation type="submission" date="2013-05" db="EMBL/GenBank/DDBJ databases">
        <title>The Genome sequence of Mucor circinelloides f. circinelloides 1006PhL.</title>
        <authorList>
            <consortium name="The Broad Institute Genomics Platform"/>
            <person name="Cuomo C."/>
            <person name="Earl A."/>
            <person name="Findley K."/>
            <person name="Lee S.C."/>
            <person name="Walker B."/>
            <person name="Young S."/>
            <person name="Zeng Q."/>
            <person name="Gargeya S."/>
            <person name="Fitzgerald M."/>
            <person name="Haas B."/>
            <person name="Abouelleil A."/>
            <person name="Allen A.W."/>
            <person name="Alvarado L."/>
            <person name="Arachchi H.M."/>
            <person name="Berlin A.M."/>
            <person name="Chapman S.B."/>
            <person name="Gainer-Dewar J."/>
            <person name="Goldberg J."/>
            <person name="Griggs A."/>
            <person name="Gujja S."/>
            <person name="Hansen M."/>
            <person name="Howarth C."/>
            <person name="Imamovic A."/>
            <person name="Ireland A."/>
            <person name="Larimer J."/>
            <person name="McCowan C."/>
            <person name="Murphy C."/>
            <person name="Pearson M."/>
            <person name="Poon T.W."/>
            <person name="Priest M."/>
            <person name="Roberts A."/>
            <person name="Saif S."/>
            <person name="Shea T."/>
            <person name="Sisk P."/>
            <person name="Sykes S."/>
            <person name="Wortman J."/>
            <person name="Nusbaum C."/>
            <person name="Birren B."/>
        </authorList>
    </citation>
    <scope>NUCLEOTIDE SEQUENCE [LARGE SCALE GENOMIC DNA]</scope>
    <source>
        <strain evidence="5">1006PhL</strain>
    </source>
</reference>
<feature type="compositionally biased region" description="Low complexity" evidence="1">
    <location>
        <begin position="437"/>
        <end position="534"/>
    </location>
</feature>
<feature type="region of interest" description="Disordered" evidence="1">
    <location>
        <begin position="626"/>
        <end position="668"/>
    </location>
</feature>
<gene>
    <name evidence="4" type="ORF">HMPREF1544_09963</name>
</gene>
<evidence type="ECO:0000256" key="1">
    <source>
        <dbReference type="SAM" id="MobiDB-lite"/>
    </source>
</evidence>
<evidence type="ECO:0000259" key="3">
    <source>
        <dbReference type="Pfam" id="PF20597"/>
    </source>
</evidence>
<dbReference type="Pfam" id="PF20597">
    <property type="entry name" value="pAdhesive_15"/>
    <property type="match status" value="1"/>
</dbReference>
<feature type="domain" description="Choice-of-anchor A" evidence="3">
    <location>
        <begin position="105"/>
        <end position="387"/>
    </location>
</feature>
<dbReference type="STRING" id="1220926.S2J589"/>
<feature type="region of interest" description="Disordered" evidence="1">
    <location>
        <begin position="410"/>
        <end position="534"/>
    </location>
</feature>
<proteinExistence type="predicted"/>
<dbReference type="VEuPathDB" id="FungiDB:HMPREF1544_09963"/>
<keyword evidence="2" id="KW-0732">Signal</keyword>
<accession>S2J589</accession>
<evidence type="ECO:0000313" key="4">
    <source>
        <dbReference type="EMBL" id="EPB83317.1"/>
    </source>
</evidence>
<protein>
    <recommendedName>
        <fullName evidence="3">Choice-of-anchor A domain-containing protein</fullName>
    </recommendedName>
</protein>
<feature type="compositionally biased region" description="Basic residues" evidence="1">
    <location>
        <begin position="39"/>
        <end position="52"/>
    </location>
</feature>
<dbReference type="Proteomes" id="UP000014254">
    <property type="component" value="Unassembled WGS sequence"/>
</dbReference>
<dbReference type="EMBL" id="KE124076">
    <property type="protein sequence ID" value="EPB83317.1"/>
    <property type="molecule type" value="Genomic_DNA"/>
</dbReference>
<dbReference type="AlphaFoldDB" id="S2J589"/>
<dbReference type="InterPro" id="IPR026588">
    <property type="entry name" value="Choice_anch_A"/>
</dbReference>
<evidence type="ECO:0000313" key="5">
    <source>
        <dbReference type="Proteomes" id="UP000014254"/>
    </source>
</evidence>
<organism evidence="4 5">
    <name type="scientific">Mucor circinelloides f. circinelloides (strain 1006PhL)</name>
    <name type="common">Mucormycosis agent</name>
    <name type="synonym">Calyptromyces circinelloides</name>
    <dbReference type="NCBI Taxonomy" id="1220926"/>
    <lineage>
        <taxon>Eukaryota</taxon>
        <taxon>Fungi</taxon>
        <taxon>Fungi incertae sedis</taxon>
        <taxon>Mucoromycota</taxon>
        <taxon>Mucoromycotina</taxon>
        <taxon>Mucoromycetes</taxon>
        <taxon>Mucorales</taxon>
        <taxon>Mucorineae</taxon>
        <taxon>Mucoraceae</taxon>
        <taxon>Mucor</taxon>
    </lineage>
</organism>
<dbReference type="OrthoDB" id="2286050at2759"/>